<dbReference type="EMBL" id="MZXV01000072">
    <property type="protein sequence ID" value="PZV34448.1"/>
    <property type="molecule type" value="Genomic_DNA"/>
</dbReference>
<dbReference type="AlphaFoldDB" id="A0A2W7BY64"/>
<proteinExistence type="predicted"/>
<protein>
    <recommendedName>
        <fullName evidence="2">HTH-like domain-containing protein</fullName>
    </recommendedName>
</protein>
<comment type="caution">
    <text evidence="3">The sequence shown here is derived from an EMBL/GenBank/DDBJ whole genome shotgun (WGS) entry which is preliminary data.</text>
</comment>
<dbReference type="Proteomes" id="UP000248616">
    <property type="component" value="Unassembled WGS sequence"/>
</dbReference>
<dbReference type="OrthoDB" id="9803878at2"/>
<evidence type="ECO:0000259" key="2">
    <source>
        <dbReference type="Pfam" id="PF13276"/>
    </source>
</evidence>
<reference evidence="4" key="1">
    <citation type="submission" date="2017-03" db="EMBL/GenBank/DDBJ databases">
        <authorList>
            <person name="Safronova V.I."/>
            <person name="Sazanova A.L."/>
            <person name="Chirak E.R."/>
        </authorList>
    </citation>
    <scope>NUCLEOTIDE SEQUENCE [LARGE SCALE GENOMIC DNA]</scope>
    <source>
        <strain evidence="4">Ach-343</strain>
    </source>
</reference>
<feature type="region of interest" description="Disordered" evidence="1">
    <location>
        <begin position="62"/>
        <end position="86"/>
    </location>
</feature>
<feature type="domain" description="HTH-like" evidence="2">
    <location>
        <begin position="33"/>
        <end position="63"/>
    </location>
</feature>
<sequence length="86" mass="9951">MHPLEGLLELAKLPRSTFYYRQKAASRPDRHAALKEAIKAIFDSHKGRYGYRRVTAQLRRLGRRVTSQDRGCADGTRKEPFLRRPG</sequence>
<evidence type="ECO:0000313" key="4">
    <source>
        <dbReference type="Proteomes" id="UP000248616"/>
    </source>
</evidence>
<gene>
    <name evidence="3" type="ORF">B5V02_32250</name>
</gene>
<name>A0A2W7BY64_9HYPH</name>
<organism evidence="3 4">
    <name type="scientific">Mesorhizobium kowhaii</name>
    <dbReference type="NCBI Taxonomy" id="1300272"/>
    <lineage>
        <taxon>Bacteria</taxon>
        <taxon>Pseudomonadati</taxon>
        <taxon>Pseudomonadota</taxon>
        <taxon>Alphaproteobacteria</taxon>
        <taxon>Hyphomicrobiales</taxon>
        <taxon>Phyllobacteriaceae</taxon>
        <taxon>Mesorhizobium</taxon>
    </lineage>
</organism>
<evidence type="ECO:0000256" key="1">
    <source>
        <dbReference type="SAM" id="MobiDB-lite"/>
    </source>
</evidence>
<evidence type="ECO:0000313" key="3">
    <source>
        <dbReference type="EMBL" id="PZV34448.1"/>
    </source>
</evidence>
<accession>A0A2W7BY64</accession>
<dbReference type="Pfam" id="PF13276">
    <property type="entry name" value="HTH_21"/>
    <property type="match status" value="1"/>
</dbReference>
<feature type="compositionally biased region" description="Basic and acidic residues" evidence="1">
    <location>
        <begin position="71"/>
        <end position="86"/>
    </location>
</feature>
<keyword evidence="4" id="KW-1185">Reference proteome</keyword>
<dbReference type="InterPro" id="IPR025948">
    <property type="entry name" value="HTH-like_dom"/>
</dbReference>